<dbReference type="PANTHER" id="PTHR33653:SF1">
    <property type="entry name" value="RIBONUCLEASE VAPC2"/>
    <property type="match status" value="1"/>
</dbReference>
<comment type="caution">
    <text evidence="9">The sequence shown here is derived from an EMBL/GenBank/DDBJ whole genome shotgun (WGS) entry which is preliminary data.</text>
</comment>
<evidence type="ECO:0000256" key="7">
    <source>
        <dbReference type="ARBA" id="ARBA00038093"/>
    </source>
</evidence>
<organism evidence="9 10">
    <name type="scientific">Anditalea andensis</name>
    <dbReference type="NCBI Taxonomy" id="1048983"/>
    <lineage>
        <taxon>Bacteria</taxon>
        <taxon>Pseudomonadati</taxon>
        <taxon>Bacteroidota</taxon>
        <taxon>Cytophagia</taxon>
        <taxon>Cytophagales</taxon>
        <taxon>Cytophagaceae</taxon>
        <taxon>Anditalea</taxon>
    </lineage>
</organism>
<dbReference type="GO" id="GO:0016787">
    <property type="term" value="F:hydrolase activity"/>
    <property type="evidence" value="ECO:0007669"/>
    <property type="project" value="UniProtKB-KW"/>
</dbReference>
<dbReference type="SUPFAM" id="SSF88723">
    <property type="entry name" value="PIN domain-like"/>
    <property type="match status" value="1"/>
</dbReference>
<dbReference type="InterPro" id="IPR002716">
    <property type="entry name" value="PIN_dom"/>
</dbReference>
<keyword evidence="5" id="KW-0378">Hydrolase</keyword>
<evidence type="ECO:0000256" key="3">
    <source>
        <dbReference type="ARBA" id="ARBA00022722"/>
    </source>
</evidence>
<name>A0A074KZI5_9BACT</name>
<dbReference type="AlphaFoldDB" id="A0A074KZI5"/>
<dbReference type="GO" id="GO:0003677">
    <property type="term" value="F:DNA binding"/>
    <property type="evidence" value="ECO:0007669"/>
    <property type="project" value="UniProtKB-KW"/>
</dbReference>
<dbReference type="eggNOG" id="COG1487">
    <property type="taxonomic scope" value="Bacteria"/>
</dbReference>
<dbReference type="OrthoDB" id="9796690at2"/>
<keyword evidence="10" id="KW-1185">Reference proteome</keyword>
<dbReference type="PANTHER" id="PTHR33653">
    <property type="entry name" value="RIBONUCLEASE VAPC2"/>
    <property type="match status" value="1"/>
</dbReference>
<evidence type="ECO:0000256" key="2">
    <source>
        <dbReference type="ARBA" id="ARBA00022649"/>
    </source>
</evidence>
<evidence type="ECO:0000256" key="5">
    <source>
        <dbReference type="ARBA" id="ARBA00022801"/>
    </source>
</evidence>
<evidence type="ECO:0000259" key="8">
    <source>
        <dbReference type="Pfam" id="PF01850"/>
    </source>
</evidence>
<comment type="cofactor">
    <cofactor evidence="1">
        <name>Mg(2+)</name>
        <dbReference type="ChEBI" id="CHEBI:18420"/>
    </cofactor>
</comment>
<dbReference type="InterPro" id="IPR050556">
    <property type="entry name" value="Type_II_TA_system_RNase"/>
</dbReference>
<dbReference type="GO" id="GO:0046872">
    <property type="term" value="F:metal ion binding"/>
    <property type="evidence" value="ECO:0007669"/>
    <property type="project" value="UniProtKB-KW"/>
</dbReference>
<dbReference type="Proteomes" id="UP000027821">
    <property type="component" value="Unassembled WGS sequence"/>
</dbReference>
<evidence type="ECO:0000256" key="1">
    <source>
        <dbReference type="ARBA" id="ARBA00001946"/>
    </source>
</evidence>
<reference evidence="9 10" key="1">
    <citation type="submission" date="2014-04" db="EMBL/GenBank/DDBJ databases">
        <title>Characterization and application of a salt tolerant electro-active bacterium.</title>
        <authorList>
            <person name="Yang L."/>
            <person name="Wei S."/>
            <person name="Tay Q.X.M."/>
        </authorList>
    </citation>
    <scope>NUCLEOTIDE SEQUENCE [LARGE SCALE GENOMIC DNA]</scope>
    <source>
        <strain evidence="9 10">LY1</strain>
    </source>
</reference>
<dbReference type="GO" id="GO:0004518">
    <property type="term" value="F:nuclease activity"/>
    <property type="evidence" value="ECO:0007669"/>
    <property type="project" value="UniProtKB-KW"/>
</dbReference>
<dbReference type="RefSeq" id="WP_035069511.1">
    <property type="nucleotide sequence ID" value="NZ_JMIH01000011.1"/>
</dbReference>
<keyword evidence="9" id="KW-0238">DNA-binding</keyword>
<dbReference type="EMBL" id="JMIH01000011">
    <property type="protein sequence ID" value="KEO75411.1"/>
    <property type="molecule type" value="Genomic_DNA"/>
</dbReference>
<keyword evidence="2" id="KW-1277">Toxin-antitoxin system</keyword>
<dbReference type="Pfam" id="PF01850">
    <property type="entry name" value="PIN"/>
    <property type="match status" value="1"/>
</dbReference>
<keyword evidence="3" id="KW-0540">Nuclease</keyword>
<comment type="similarity">
    <text evidence="7">Belongs to the PINc/VapC protein family.</text>
</comment>
<gene>
    <name evidence="9" type="ORF">EL17_00670</name>
</gene>
<keyword evidence="6" id="KW-0460">Magnesium</keyword>
<dbReference type="STRING" id="1048983.EL17_00670"/>
<evidence type="ECO:0000256" key="6">
    <source>
        <dbReference type="ARBA" id="ARBA00022842"/>
    </source>
</evidence>
<proteinExistence type="inferred from homology"/>
<dbReference type="Gene3D" id="3.40.50.1010">
    <property type="entry name" value="5'-nuclease"/>
    <property type="match status" value="1"/>
</dbReference>
<evidence type="ECO:0000256" key="4">
    <source>
        <dbReference type="ARBA" id="ARBA00022723"/>
    </source>
</evidence>
<protein>
    <submittedName>
        <fullName evidence="9">DNA-binding protein</fullName>
    </submittedName>
</protein>
<dbReference type="InterPro" id="IPR029060">
    <property type="entry name" value="PIN-like_dom_sf"/>
</dbReference>
<feature type="domain" description="PIN" evidence="8">
    <location>
        <begin position="4"/>
        <end position="123"/>
    </location>
</feature>
<keyword evidence="4" id="KW-0479">Metal-binding</keyword>
<evidence type="ECO:0000313" key="10">
    <source>
        <dbReference type="Proteomes" id="UP000027821"/>
    </source>
</evidence>
<evidence type="ECO:0000313" key="9">
    <source>
        <dbReference type="EMBL" id="KEO75411.1"/>
    </source>
</evidence>
<accession>A0A074KZI5</accession>
<sequence length="134" mass="15438">MQYLHDTSICVFFLRGKLNLDKIINEKGLENCFISEITVFELKYGAENSDDPKKSHRAVDKFVKGLTIIPIFGIVDQYANNKVLLRKNGTPMHDEFDLIIGVTALTNEMILVADNIKDFRHIKNLKLENWVEIK</sequence>